<dbReference type="EMBL" id="JAAALK010000290">
    <property type="protein sequence ID" value="KAG8045534.1"/>
    <property type="molecule type" value="Genomic_DNA"/>
</dbReference>
<dbReference type="AlphaFoldDB" id="A0A8J5RUI0"/>
<evidence type="ECO:0000256" key="1">
    <source>
        <dbReference type="SAM" id="MobiDB-lite"/>
    </source>
</evidence>
<organism evidence="2 3">
    <name type="scientific">Zizania palustris</name>
    <name type="common">Northern wild rice</name>
    <dbReference type="NCBI Taxonomy" id="103762"/>
    <lineage>
        <taxon>Eukaryota</taxon>
        <taxon>Viridiplantae</taxon>
        <taxon>Streptophyta</taxon>
        <taxon>Embryophyta</taxon>
        <taxon>Tracheophyta</taxon>
        <taxon>Spermatophyta</taxon>
        <taxon>Magnoliopsida</taxon>
        <taxon>Liliopsida</taxon>
        <taxon>Poales</taxon>
        <taxon>Poaceae</taxon>
        <taxon>BOP clade</taxon>
        <taxon>Oryzoideae</taxon>
        <taxon>Oryzeae</taxon>
        <taxon>Zizaniinae</taxon>
        <taxon>Zizania</taxon>
    </lineage>
</organism>
<proteinExistence type="predicted"/>
<comment type="caution">
    <text evidence="2">The sequence shown here is derived from an EMBL/GenBank/DDBJ whole genome shotgun (WGS) entry which is preliminary data.</text>
</comment>
<feature type="compositionally biased region" description="Basic and acidic residues" evidence="1">
    <location>
        <begin position="1"/>
        <end position="18"/>
    </location>
</feature>
<reference evidence="2" key="2">
    <citation type="submission" date="2021-02" db="EMBL/GenBank/DDBJ databases">
        <authorList>
            <person name="Kimball J.A."/>
            <person name="Haas M.W."/>
            <person name="Macchietto M."/>
            <person name="Kono T."/>
            <person name="Duquette J."/>
            <person name="Shao M."/>
        </authorList>
    </citation>
    <scope>NUCLEOTIDE SEQUENCE</scope>
    <source>
        <tissue evidence="2">Fresh leaf tissue</tissue>
    </source>
</reference>
<feature type="region of interest" description="Disordered" evidence="1">
    <location>
        <begin position="1"/>
        <end position="45"/>
    </location>
</feature>
<name>A0A8J5RUI0_ZIZPA</name>
<evidence type="ECO:0000313" key="2">
    <source>
        <dbReference type="EMBL" id="KAG8045534.1"/>
    </source>
</evidence>
<protein>
    <submittedName>
        <fullName evidence="2">Uncharacterized protein</fullName>
    </submittedName>
</protein>
<gene>
    <name evidence="2" type="ORF">GUJ93_ZPchr0008g14047</name>
</gene>
<accession>A0A8J5RUI0</accession>
<sequence>MRREESGAPGNEARRACPYERATAAPHPSHLPLSTESTPVVQQGASPLTMTNPFSAAPLVVAVLSAVDKGPALRRS</sequence>
<evidence type="ECO:0000313" key="3">
    <source>
        <dbReference type="Proteomes" id="UP000729402"/>
    </source>
</evidence>
<keyword evidence="3" id="KW-1185">Reference proteome</keyword>
<feature type="compositionally biased region" description="Polar residues" evidence="1">
    <location>
        <begin position="32"/>
        <end position="45"/>
    </location>
</feature>
<reference evidence="2" key="1">
    <citation type="journal article" date="2021" name="bioRxiv">
        <title>Whole Genome Assembly and Annotation of Northern Wild Rice, Zizania palustris L., Supports a Whole Genome Duplication in the Zizania Genus.</title>
        <authorList>
            <person name="Haas M."/>
            <person name="Kono T."/>
            <person name="Macchietto M."/>
            <person name="Millas R."/>
            <person name="McGilp L."/>
            <person name="Shao M."/>
            <person name="Duquette J."/>
            <person name="Hirsch C.N."/>
            <person name="Kimball J."/>
        </authorList>
    </citation>
    <scope>NUCLEOTIDE SEQUENCE</scope>
    <source>
        <tissue evidence="2">Fresh leaf tissue</tissue>
    </source>
</reference>
<dbReference type="Proteomes" id="UP000729402">
    <property type="component" value="Unassembled WGS sequence"/>
</dbReference>